<dbReference type="Proteomes" id="UP000256964">
    <property type="component" value="Unassembled WGS sequence"/>
</dbReference>
<dbReference type="AlphaFoldDB" id="A0A371CGR9"/>
<proteinExistence type="predicted"/>
<accession>A0A371CGR9</accession>
<evidence type="ECO:0000313" key="3">
    <source>
        <dbReference type="Proteomes" id="UP000256964"/>
    </source>
</evidence>
<name>A0A371CGR9_9APHY</name>
<feature type="compositionally biased region" description="Basic and acidic residues" evidence="1">
    <location>
        <begin position="66"/>
        <end position="88"/>
    </location>
</feature>
<evidence type="ECO:0000256" key="1">
    <source>
        <dbReference type="SAM" id="MobiDB-lite"/>
    </source>
</evidence>
<feature type="region of interest" description="Disordered" evidence="1">
    <location>
        <begin position="66"/>
        <end position="116"/>
    </location>
</feature>
<keyword evidence="3" id="KW-1185">Reference proteome</keyword>
<evidence type="ECO:0000313" key="2">
    <source>
        <dbReference type="EMBL" id="RDX39470.1"/>
    </source>
</evidence>
<protein>
    <submittedName>
        <fullName evidence="2">Uncharacterized protein</fullName>
    </submittedName>
</protein>
<gene>
    <name evidence="2" type="ORF">OH76DRAFT_1491117</name>
</gene>
<dbReference type="STRING" id="139420.A0A371CGR9"/>
<feature type="region of interest" description="Disordered" evidence="1">
    <location>
        <begin position="1"/>
        <end position="28"/>
    </location>
</feature>
<feature type="compositionally biased region" description="Basic and acidic residues" evidence="1">
    <location>
        <begin position="1"/>
        <end position="11"/>
    </location>
</feature>
<organism evidence="2 3">
    <name type="scientific">Lentinus brumalis</name>
    <dbReference type="NCBI Taxonomy" id="2498619"/>
    <lineage>
        <taxon>Eukaryota</taxon>
        <taxon>Fungi</taxon>
        <taxon>Dikarya</taxon>
        <taxon>Basidiomycota</taxon>
        <taxon>Agaricomycotina</taxon>
        <taxon>Agaricomycetes</taxon>
        <taxon>Polyporales</taxon>
        <taxon>Polyporaceae</taxon>
        <taxon>Lentinus</taxon>
    </lineage>
</organism>
<dbReference type="EMBL" id="KZ857837">
    <property type="protein sequence ID" value="RDX39470.1"/>
    <property type="molecule type" value="Genomic_DNA"/>
</dbReference>
<sequence length="203" mass="22616">MATGWRRDGEGGRWMSEDGYQGHHGESKAHERYEPLLVSSAHHHLADLPQQPPRYFNHDLGSRLEDARDVSRRKGRLVHPELSKDPKADGAVSRSVTPIPSRSITPTPPDAAEHDFHSGTLTIPIFSGHPALGSTRNLLTYSWRSMYTGVELYDVSHTLDIFVFASACLRTAQSLKGQEDMGDDILMARAALPPVVDRRRPCE</sequence>
<reference evidence="2 3" key="1">
    <citation type="journal article" date="2018" name="Biotechnol. Biofuels">
        <title>Integrative visual omics of the white-rot fungus Polyporus brumalis exposes the biotechnological potential of its oxidative enzymes for delignifying raw plant biomass.</title>
        <authorList>
            <person name="Miyauchi S."/>
            <person name="Rancon A."/>
            <person name="Drula E."/>
            <person name="Hage H."/>
            <person name="Chaduli D."/>
            <person name="Favel A."/>
            <person name="Grisel S."/>
            <person name="Henrissat B."/>
            <person name="Herpoel-Gimbert I."/>
            <person name="Ruiz-Duenas F.J."/>
            <person name="Chevret D."/>
            <person name="Hainaut M."/>
            <person name="Lin J."/>
            <person name="Wang M."/>
            <person name="Pangilinan J."/>
            <person name="Lipzen A."/>
            <person name="Lesage-Meessen L."/>
            <person name="Navarro D."/>
            <person name="Riley R."/>
            <person name="Grigoriev I.V."/>
            <person name="Zhou S."/>
            <person name="Raouche S."/>
            <person name="Rosso M.N."/>
        </authorList>
    </citation>
    <scope>NUCLEOTIDE SEQUENCE [LARGE SCALE GENOMIC DNA]</scope>
    <source>
        <strain evidence="2 3">BRFM 1820</strain>
    </source>
</reference>